<feature type="compositionally biased region" description="Basic and acidic residues" evidence="1">
    <location>
        <begin position="18"/>
        <end position="29"/>
    </location>
</feature>
<feature type="region of interest" description="Disordered" evidence="1">
    <location>
        <begin position="1"/>
        <end position="101"/>
    </location>
</feature>
<dbReference type="Proteomes" id="UP001066276">
    <property type="component" value="Chromosome 5"/>
</dbReference>
<organism evidence="2 3">
    <name type="scientific">Pleurodeles waltl</name>
    <name type="common">Iberian ribbed newt</name>
    <dbReference type="NCBI Taxonomy" id="8319"/>
    <lineage>
        <taxon>Eukaryota</taxon>
        <taxon>Metazoa</taxon>
        <taxon>Chordata</taxon>
        <taxon>Craniata</taxon>
        <taxon>Vertebrata</taxon>
        <taxon>Euteleostomi</taxon>
        <taxon>Amphibia</taxon>
        <taxon>Batrachia</taxon>
        <taxon>Caudata</taxon>
        <taxon>Salamandroidea</taxon>
        <taxon>Salamandridae</taxon>
        <taxon>Pleurodelinae</taxon>
        <taxon>Pleurodeles</taxon>
    </lineage>
</organism>
<dbReference type="AlphaFoldDB" id="A0AAV7RR32"/>
<keyword evidence="3" id="KW-1185">Reference proteome</keyword>
<protein>
    <submittedName>
        <fullName evidence="2">Uncharacterized protein</fullName>
    </submittedName>
</protein>
<dbReference type="EMBL" id="JANPWB010000009">
    <property type="protein sequence ID" value="KAJ1153970.1"/>
    <property type="molecule type" value="Genomic_DNA"/>
</dbReference>
<evidence type="ECO:0000313" key="3">
    <source>
        <dbReference type="Proteomes" id="UP001066276"/>
    </source>
</evidence>
<reference evidence="2" key="1">
    <citation type="journal article" date="2022" name="bioRxiv">
        <title>Sequencing and chromosome-scale assembly of the giantPleurodeles waltlgenome.</title>
        <authorList>
            <person name="Brown T."/>
            <person name="Elewa A."/>
            <person name="Iarovenko S."/>
            <person name="Subramanian E."/>
            <person name="Araus A.J."/>
            <person name="Petzold A."/>
            <person name="Susuki M."/>
            <person name="Suzuki K.-i.T."/>
            <person name="Hayashi T."/>
            <person name="Toyoda A."/>
            <person name="Oliveira C."/>
            <person name="Osipova E."/>
            <person name="Leigh N.D."/>
            <person name="Simon A."/>
            <person name="Yun M.H."/>
        </authorList>
    </citation>
    <scope>NUCLEOTIDE SEQUENCE</scope>
    <source>
        <strain evidence="2">20211129_DDA</strain>
        <tissue evidence="2">Liver</tissue>
    </source>
</reference>
<feature type="compositionally biased region" description="Basic and acidic residues" evidence="1">
    <location>
        <begin position="169"/>
        <end position="180"/>
    </location>
</feature>
<proteinExistence type="predicted"/>
<feature type="compositionally biased region" description="Basic and acidic residues" evidence="1">
    <location>
        <begin position="142"/>
        <end position="151"/>
    </location>
</feature>
<accession>A0AAV7RR32</accession>
<sequence>MKTLSAGPGGVKRPGRGVRGERGWSERKHPGGVRGSNPKARDDQGDEETPRTVGKPREQSPTGTKNHRGPNPGRRPPAPGSRLLGPATLQEKRGQARRPPRTLLEMLAEQWEESDDEIKDLLTYTKKLRETLYAVWEKAHKTLRDSQEKQKKGTLSAGPGGVKRPGRGVRGERGWSERKHPGGVRGFNPKSREDPVDEETPRTVGKPREQSPTGTKHHRSPNPGRSPPAPGSRLLGSATLQEKHGQARYGAGDG</sequence>
<evidence type="ECO:0000256" key="1">
    <source>
        <dbReference type="SAM" id="MobiDB-lite"/>
    </source>
</evidence>
<gene>
    <name evidence="2" type="ORF">NDU88_006728</name>
</gene>
<evidence type="ECO:0000313" key="2">
    <source>
        <dbReference type="EMBL" id="KAJ1153970.1"/>
    </source>
</evidence>
<comment type="caution">
    <text evidence="2">The sequence shown here is derived from an EMBL/GenBank/DDBJ whole genome shotgun (WGS) entry which is preliminary data.</text>
</comment>
<feature type="region of interest" description="Disordered" evidence="1">
    <location>
        <begin position="142"/>
        <end position="254"/>
    </location>
</feature>
<name>A0AAV7RR32_PLEWA</name>